<comment type="subcellular location">
    <subcellularLocation>
        <location evidence="1">Nucleus</location>
    </subcellularLocation>
</comment>
<feature type="domain" description="RFTS" evidence="3">
    <location>
        <begin position="10"/>
        <end position="139"/>
    </location>
</feature>
<dbReference type="InterPro" id="IPR022702">
    <property type="entry name" value="Cytosine_MeTrfase1_RFD"/>
</dbReference>
<keyword evidence="2" id="KW-0539">Nucleus</keyword>
<dbReference type="PANTHER" id="PTHR46235:SF3">
    <property type="entry name" value="PHD FINGER-CONTAINING PROTEIN DDB_G0268158"/>
    <property type="match status" value="1"/>
</dbReference>
<evidence type="ECO:0000259" key="3">
    <source>
        <dbReference type="Pfam" id="PF12047"/>
    </source>
</evidence>
<evidence type="ECO:0000256" key="1">
    <source>
        <dbReference type="ARBA" id="ARBA00004123"/>
    </source>
</evidence>
<feature type="non-terminal residue" evidence="4">
    <location>
        <position position="1"/>
    </location>
</feature>
<accession>A0A699KQI2</accession>
<dbReference type="PANTHER" id="PTHR46235">
    <property type="entry name" value="PHD FINGER-CONTAINING PROTEIN DDB_G0268158"/>
    <property type="match status" value="1"/>
</dbReference>
<gene>
    <name evidence="4" type="ORF">Tci_672054</name>
</gene>
<reference evidence="4" key="1">
    <citation type="journal article" date="2019" name="Sci. Rep.">
        <title>Draft genome of Tanacetum cinerariifolium, the natural source of mosquito coil.</title>
        <authorList>
            <person name="Yamashiro T."/>
            <person name="Shiraishi A."/>
            <person name="Satake H."/>
            <person name="Nakayama K."/>
        </authorList>
    </citation>
    <scope>NUCLEOTIDE SEQUENCE</scope>
</reference>
<comment type="caution">
    <text evidence="4">The sequence shown here is derived from an EMBL/GenBank/DDBJ whole genome shotgun (WGS) entry which is preliminary data.</text>
</comment>
<proteinExistence type="predicted"/>
<evidence type="ECO:0000313" key="4">
    <source>
        <dbReference type="EMBL" id="GFB00083.1"/>
    </source>
</evidence>
<dbReference type="Pfam" id="PF12047">
    <property type="entry name" value="DNMT1-RFD"/>
    <property type="match status" value="1"/>
</dbReference>
<evidence type="ECO:0000256" key="2">
    <source>
        <dbReference type="ARBA" id="ARBA00023242"/>
    </source>
</evidence>
<organism evidence="4">
    <name type="scientific">Tanacetum cinerariifolium</name>
    <name type="common">Dalmatian daisy</name>
    <name type="synonym">Chrysanthemum cinerariifolium</name>
    <dbReference type="NCBI Taxonomy" id="118510"/>
    <lineage>
        <taxon>Eukaryota</taxon>
        <taxon>Viridiplantae</taxon>
        <taxon>Streptophyta</taxon>
        <taxon>Embryophyta</taxon>
        <taxon>Tracheophyta</taxon>
        <taxon>Spermatophyta</taxon>
        <taxon>Magnoliopsida</taxon>
        <taxon>eudicotyledons</taxon>
        <taxon>Gunneridae</taxon>
        <taxon>Pentapetalae</taxon>
        <taxon>asterids</taxon>
        <taxon>campanulids</taxon>
        <taxon>Asterales</taxon>
        <taxon>Asteraceae</taxon>
        <taxon>Asteroideae</taxon>
        <taxon>Anthemideae</taxon>
        <taxon>Anthemidinae</taxon>
        <taxon>Tanacetum</taxon>
    </lineage>
</organism>
<sequence>AYLATLDDDEEALQDVVSNYSLYDEFDAPVSFVELPIRWSNGESSYDNKNQIYLRGTIDNGLQRPHKQVKAWKYESLKEKPEISVLSINNVWIKLQKPRKSYKNMIRTILITVHCLHFFKRNPEASSSSLSNNLCEVFRYVCFL</sequence>
<dbReference type="EMBL" id="BKCJ010530895">
    <property type="protein sequence ID" value="GFB00083.1"/>
    <property type="molecule type" value="Genomic_DNA"/>
</dbReference>
<dbReference type="AlphaFoldDB" id="A0A699KQI2"/>
<protein>
    <submittedName>
        <fullName evidence="4">Protein enhanced downy mildew 2-like</fullName>
    </submittedName>
</protein>
<dbReference type="GO" id="GO:0005634">
    <property type="term" value="C:nucleus"/>
    <property type="evidence" value="ECO:0007669"/>
    <property type="project" value="UniProtKB-SubCell"/>
</dbReference>
<name>A0A699KQI2_TANCI</name>